<evidence type="ECO:0000313" key="3">
    <source>
        <dbReference type="Proteomes" id="UP000324629"/>
    </source>
</evidence>
<accession>A0A5J4NQH6</accession>
<dbReference type="Proteomes" id="UP000324629">
    <property type="component" value="Unassembled WGS sequence"/>
</dbReference>
<keyword evidence="3" id="KW-1185">Reference proteome</keyword>
<keyword evidence="1" id="KW-0812">Transmembrane</keyword>
<gene>
    <name evidence="2" type="ORF">DEA37_0007684</name>
</gene>
<keyword evidence="1" id="KW-0472">Membrane</keyword>
<organism evidence="2 3">
    <name type="scientific">Paragonimus westermani</name>
    <dbReference type="NCBI Taxonomy" id="34504"/>
    <lineage>
        <taxon>Eukaryota</taxon>
        <taxon>Metazoa</taxon>
        <taxon>Spiralia</taxon>
        <taxon>Lophotrochozoa</taxon>
        <taxon>Platyhelminthes</taxon>
        <taxon>Trematoda</taxon>
        <taxon>Digenea</taxon>
        <taxon>Plagiorchiida</taxon>
        <taxon>Troglotremata</taxon>
        <taxon>Troglotrematidae</taxon>
        <taxon>Paragonimus</taxon>
    </lineage>
</organism>
<proteinExistence type="predicted"/>
<dbReference type="AlphaFoldDB" id="A0A5J4NQH6"/>
<evidence type="ECO:0000313" key="2">
    <source>
        <dbReference type="EMBL" id="KAA3677927.1"/>
    </source>
</evidence>
<name>A0A5J4NQH6_9TREM</name>
<dbReference type="EMBL" id="QNGE01001289">
    <property type="protein sequence ID" value="KAA3677927.1"/>
    <property type="molecule type" value="Genomic_DNA"/>
</dbReference>
<protein>
    <submittedName>
        <fullName evidence="2">Uncharacterized protein</fullName>
    </submittedName>
</protein>
<reference evidence="2 3" key="1">
    <citation type="journal article" date="2019" name="Gigascience">
        <title>Whole-genome sequence of the oriental lung fluke Paragonimus westermani.</title>
        <authorList>
            <person name="Oey H."/>
            <person name="Zakrzewski M."/>
            <person name="Narain K."/>
            <person name="Devi K.R."/>
            <person name="Agatsuma T."/>
            <person name="Nawaratna S."/>
            <person name="Gobert G.N."/>
            <person name="Jones M.K."/>
            <person name="Ragan M.A."/>
            <person name="McManus D.P."/>
            <person name="Krause L."/>
        </authorList>
    </citation>
    <scope>NUCLEOTIDE SEQUENCE [LARGE SCALE GENOMIC DNA]</scope>
    <source>
        <strain evidence="2 3">IND2009</strain>
    </source>
</reference>
<feature type="non-terminal residue" evidence="2">
    <location>
        <position position="1"/>
    </location>
</feature>
<feature type="transmembrane region" description="Helical" evidence="1">
    <location>
        <begin position="26"/>
        <end position="44"/>
    </location>
</feature>
<sequence length="129" mass="15506">TDRYLPSEQIQNRLLLNKQILNKETMKLYTVFCCMMIIFIVHVIRANPVGTEKIEERWSKVVYRAYEFWKWLLAKCNNDTNKAWKMFAEESSVGVELLELFEKYVPRLDSWQKKWNEHEDVKTTVTPSI</sequence>
<evidence type="ECO:0000256" key="1">
    <source>
        <dbReference type="SAM" id="Phobius"/>
    </source>
</evidence>
<keyword evidence="1" id="KW-1133">Transmembrane helix</keyword>
<comment type="caution">
    <text evidence="2">The sequence shown here is derived from an EMBL/GenBank/DDBJ whole genome shotgun (WGS) entry which is preliminary data.</text>
</comment>